<proteinExistence type="predicted"/>
<dbReference type="InterPro" id="IPR050439">
    <property type="entry name" value="ADAMTS_ADAMTS-like"/>
</dbReference>
<dbReference type="GO" id="GO:0006508">
    <property type="term" value="P:proteolysis"/>
    <property type="evidence" value="ECO:0007669"/>
    <property type="project" value="UniProtKB-KW"/>
</dbReference>
<dbReference type="AlphaFoldDB" id="A0A090N053"/>
<dbReference type="SUPFAM" id="SSF55486">
    <property type="entry name" value="Metalloproteases ('zincins'), catalytic domain"/>
    <property type="match status" value="1"/>
</dbReference>
<keyword evidence="5" id="KW-0378">Hydrolase</keyword>
<evidence type="ECO:0000313" key="15">
    <source>
        <dbReference type="WBParaSite" id="SRAE_2000472500.1"/>
    </source>
</evidence>
<evidence type="ECO:0000256" key="9">
    <source>
        <dbReference type="ARBA" id="ARBA00023180"/>
    </source>
</evidence>
<dbReference type="Pfam" id="PF00090">
    <property type="entry name" value="TSP_1"/>
    <property type="match status" value="3"/>
</dbReference>
<dbReference type="Proteomes" id="UP000035682">
    <property type="component" value="Unplaced"/>
</dbReference>
<dbReference type="InterPro" id="IPR057401">
    <property type="entry name" value="Adt-1/2-like_dom"/>
</dbReference>
<name>A0A090N053_STRRB</name>
<dbReference type="EMBL" id="LN609529">
    <property type="protein sequence ID" value="CEF70085.1"/>
    <property type="molecule type" value="Genomic_DNA"/>
</dbReference>
<keyword evidence="11" id="KW-0732">Signal</keyword>
<dbReference type="eggNOG" id="KOG3538">
    <property type="taxonomic scope" value="Eukaryota"/>
</dbReference>
<keyword evidence="14" id="KW-1185">Reference proteome</keyword>
<feature type="binding site" evidence="10">
    <location>
        <position position="512"/>
    </location>
    <ligand>
        <name>Zn(2+)</name>
        <dbReference type="ChEBI" id="CHEBI:29105"/>
        <note>catalytic</note>
    </ligand>
</feature>
<evidence type="ECO:0000313" key="14">
    <source>
        <dbReference type="Proteomes" id="UP000035682"/>
    </source>
</evidence>
<dbReference type="SMART" id="SM00209">
    <property type="entry name" value="TSP1"/>
    <property type="match status" value="3"/>
</dbReference>
<feature type="binding site" evidence="10">
    <location>
        <position position="502"/>
    </location>
    <ligand>
        <name>Zn(2+)</name>
        <dbReference type="ChEBI" id="CHEBI:29105"/>
        <note>catalytic</note>
    </ligand>
</feature>
<dbReference type="GO" id="GO:0004222">
    <property type="term" value="F:metalloendopeptidase activity"/>
    <property type="evidence" value="ECO:0007669"/>
    <property type="project" value="InterPro"/>
</dbReference>
<dbReference type="SUPFAM" id="SSF82895">
    <property type="entry name" value="TSP-1 type 1 repeat"/>
    <property type="match status" value="2"/>
</dbReference>
<dbReference type="Gene3D" id="3.40.390.10">
    <property type="entry name" value="Collagenase (Catalytic Domain)"/>
    <property type="match status" value="1"/>
</dbReference>
<evidence type="ECO:0000313" key="16">
    <source>
        <dbReference type="WormBase" id="SRAE_2000472500"/>
    </source>
</evidence>
<keyword evidence="2" id="KW-0964">Secreted</keyword>
<dbReference type="GO" id="GO:0031012">
    <property type="term" value="C:extracellular matrix"/>
    <property type="evidence" value="ECO:0007669"/>
    <property type="project" value="TreeGrafter"/>
</dbReference>
<keyword evidence="4 10" id="KW-0479">Metal-binding</keyword>
<comment type="subcellular location">
    <subcellularLocation>
        <location evidence="1">Secreted</location>
    </subcellularLocation>
</comment>
<organism evidence="13">
    <name type="scientific">Strongyloides ratti</name>
    <name type="common">Parasitic roundworm</name>
    <dbReference type="NCBI Taxonomy" id="34506"/>
    <lineage>
        <taxon>Eukaryota</taxon>
        <taxon>Metazoa</taxon>
        <taxon>Ecdysozoa</taxon>
        <taxon>Nematoda</taxon>
        <taxon>Chromadorea</taxon>
        <taxon>Rhabditida</taxon>
        <taxon>Tylenchina</taxon>
        <taxon>Panagrolaimomorpha</taxon>
        <taxon>Strongyloidoidea</taxon>
        <taxon>Strongyloididae</taxon>
        <taxon>Strongyloides</taxon>
    </lineage>
</organism>
<dbReference type="GeneID" id="36382457"/>
<evidence type="ECO:0000256" key="2">
    <source>
        <dbReference type="ARBA" id="ARBA00022525"/>
    </source>
</evidence>
<sequence length="986" mass="112325">MLLYKLFYLFLICILIKLSDNINCYECTSGKGQDCRTSASTCQYGLFGCVKITTYSGGVDKFGMFANNDRSIISEIRSCNVLPIGGVDACQQQTLLGIRIVTCYCFNDYCNVSWNYFHFLISSLKRMKICLFLLIVSFFKFITPIYEGLTDKEKLHLFGKNGLKNKPIYEEIILNSFDEKTFNTTIEGKNILFKLKDASLNLFDIGLHHNYYTKNGSKDLLDEHVYYDKCNKVYKGESITPKGSIISLTGCKNNLRGLIITNENKMFFIHPIPKQISFGNHIIHKRSISEVLSPDNHDCIFNKNDDPFPEDQIESNTLISNLKKNKKINFIRRINKRDIINSNNEIIIEIAVFADNLMIKHFYDIYGKENHIKELKRFIIATVNNVDSLYKHQTLNSNIHFRIKRIDVMERQPLELDSTQHNNGEVNKLLKTFCEYQQKMKPNDKNDPRYWDHALLFTGFDIYGGDVKSIAGFAPVKGMCSEVRSCTINEGLDFGSVFVVTHEIGHNLGMYHDGQNECHTDCCIMAPSIGSGKTKWSLCSSTEMKIFIQKLGTEPNRSPNCLKISAKKSKSIGILPGQDYTVNEQCKLFHGKCWKHGLRSYQTLEDICQMIWCTDGGEKFKTSHPALEGTYCGKDKVCFGGRCVESKKPLIAINGGWSNWKSKSYCFSENDDKCQKCQIDGQIMIKKEYRYCDNPFPNNGGKLCGGDNIRGRICNEKLCSNSMSIQQYIDNICKIKSKLEKNIEINMIDKGLHFEHDLCKVWCFIKASTSVRTVDTMPDGTPCGHSSFCLNGECKALICNGTILGGDINDCISIQNKQLKSLLKTSEWNSWLSWSECTSTKCGEIGYKKRKRICKDSTCPGSDIQETTCKFECTKIENNWSNWSKWLECSATECGKEGKQIRTRKCLSSKCIGSEIESQVCQKPCLKTSGKFTAWSKWSECTPTKDCRISSFRKRTRDCWSTSVPNPLCNGKKEEIELCPRPKCIK</sequence>
<dbReference type="GO" id="GO:0005576">
    <property type="term" value="C:extracellular region"/>
    <property type="evidence" value="ECO:0007669"/>
    <property type="project" value="UniProtKB-SubCell"/>
</dbReference>
<evidence type="ECO:0000256" key="8">
    <source>
        <dbReference type="ARBA" id="ARBA00023157"/>
    </source>
</evidence>
<keyword evidence="3" id="KW-0645">Protease</keyword>
<reference evidence="13 14" key="1">
    <citation type="submission" date="2014-09" db="EMBL/GenBank/DDBJ databases">
        <authorList>
            <person name="Martin A.A."/>
        </authorList>
    </citation>
    <scope>NUCLEOTIDE SEQUENCE</scope>
    <source>
        <strain evidence="14">ED321</strain>
        <strain evidence="13">ED321 Heterogonic</strain>
    </source>
</reference>
<evidence type="ECO:0000256" key="1">
    <source>
        <dbReference type="ARBA" id="ARBA00004613"/>
    </source>
</evidence>
<dbReference type="STRING" id="34506.A0A090N053"/>
<keyword evidence="9" id="KW-0325">Glycoprotein</keyword>
<dbReference type="InterPro" id="IPR041645">
    <property type="entry name" value="ADAMTS_CR_2"/>
</dbReference>
<comment type="caution">
    <text evidence="10">Lacks conserved residue(s) required for the propagation of feature annotation.</text>
</comment>
<dbReference type="WormBase" id="SRAE_2000472500">
    <property type="protein sequence ID" value="SRP07642"/>
    <property type="gene ID" value="WBGene00264964"/>
</dbReference>
<evidence type="ECO:0000256" key="4">
    <source>
        <dbReference type="ARBA" id="ARBA00022723"/>
    </source>
</evidence>
<evidence type="ECO:0000256" key="11">
    <source>
        <dbReference type="SAM" id="SignalP"/>
    </source>
</evidence>
<accession>A0A090N053</accession>
<dbReference type="Pfam" id="PF17771">
    <property type="entry name" value="ADAMTS_CR_2"/>
    <property type="match status" value="1"/>
</dbReference>
<dbReference type="Gene3D" id="2.20.100.10">
    <property type="entry name" value="Thrombospondin type-1 (TSP1) repeat"/>
    <property type="match status" value="3"/>
</dbReference>
<evidence type="ECO:0000256" key="5">
    <source>
        <dbReference type="ARBA" id="ARBA00022801"/>
    </source>
</evidence>
<dbReference type="RefSeq" id="XP_024509284.1">
    <property type="nucleotide sequence ID" value="XM_024643635.1"/>
</dbReference>
<keyword evidence="6 10" id="KW-0862">Zinc</keyword>
<dbReference type="InterPro" id="IPR036383">
    <property type="entry name" value="TSP1_rpt_sf"/>
</dbReference>
<reference evidence="15" key="2">
    <citation type="submission" date="2020-12" db="UniProtKB">
        <authorList>
            <consortium name="WormBaseParasite"/>
        </authorList>
    </citation>
    <scope>IDENTIFICATION</scope>
</reference>
<evidence type="ECO:0000256" key="7">
    <source>
        <dbReference type="ARBA" id="ARBA00023049"/>
    </source>
</evidence>
<dbReference type="Pfam" id="PF13688">
    <property type="entry name" value="Reprolysin_5"/>
    <property type="match status" value="1"/>
</dbReference>
<evidence type="ECO:0000259" key="12">
    <source>
        <dbReference type="PROSITE" id="PS50215"/>
    </source>
</evidence>
<feature type="domain" description="Peptidase M12B" evidence="12">
    <location>
        <begin position="346"/>
        <end position="550"/>
    </location>
</feature>
<dbReference type="WBParaSite" id="SRAE_2000472500.1">
    <property type="protein sequence ID" value="SRAE_2000472500.1"/>
    <property type="gene ID" value="WBGene00264964"/>
</dbReference>
<dbReference type="GO" id="GO:0046872">
    <property type="term" value="F:metal ion binding"/>
    <property type="evidence" value="ECO:0007669"/>
    <property type="project" value="UniProtKB-KW"/>
</dbReference>
<dbReference type="PROSITE" id="PS50092">
    <property type="entry name" value="TSP1"/>
    <property type="match status" value="3"/>
</dbReference>
<feature type="signal peptide" evidence="11">
    <location>
        <begin position="1"/>
        <end position="21"/>
    </location>
</feature>
<dbReference type="OMA" id="ATHICSA"/>
<evidence type="ECO:0000313" key="13">
    <source>
        <dbReference type="EMBL" id="CEF70085.1"/>
    </source>
</evidence>
<evidence type="ECO:0000256" key="3">
    <source>
        <dbReference type="ARBA" id="ARBA00022670"/>
    </source>
</evidence>
<dbReference type="Gene3D" id="3.40.1620.60">
    <property type="match status" value="2"/>
</dbReference>
<keyword evidence="7" id="KW-0482">Metalloprotease</keyword>
<dbReference type="InterPro" id="IPR000884">
    <property type="entry name" value="TSP1_rpt"/>
</dbReference>
<protein>
    <submittedName>
        <fullName evidence="13 15">Stall</fullName>
    </submittedName>
</protein>
<dbReference type="Pfam" id="PF25379">
    <property type="entry name" value="Adt-1"/>
    <property type="match status" value="1"/>
</dbReference>
<dbReference type="GO" id="GO:0030198">
    <property type="term" value="P:extracellular matrix organization"/>
    <property type="evidence" value="ECO:0007669"/>
    <property type="project" value="TreeGrafter"/>
</dbReference>
<feature type="active site" evidence="10">
    <location>
        <position position="503"/>
    </location>
</feature>
<feature type="binding site" evidence="10">
    <location>
        <position position="506"/>
    </location>
    <ligand>
        <name>Zn(2+)</name>
        <dbReference type="ChEBI" id="CHEBI:29105"/>
        <note>catalytic</note>
    </ligand>
</feature>
<dbReference type="CTD" id="36382457"/>
<dbReference type="PROSITE" id="PS50215">
    <property type="entry name" value="ADAM_MEPRO"/>
    <property type="match status" value="1"/>
</dbReference>
<dbReference type="PANTHER" id="PTHR13723">
    <property type="entry name" value="ADAMTS A DISINTEGRIN AND METALLOPROTEASE WITH THROMBOSPONDIN MOTIFS PROTEASE"/>
    <property type="match status" value="1"/>
</dbReference>
<evidence type="ECO:0000256" key="6">
    <source>
        <dbReference type="ARBA" id="ARBA00022833"/>
    </source>
</evidence>
<evidence type="ECO:0000256" key="10">
    <source>
        <dbReference type="PROSITE-ProRule" id="PRU00276"/>
    </source>
</evidence>
<keyword evidence="8" id="KW-1015">Disulfide bond</keyword>
<feature type="chain" id="PRO_5015031499" evidence="11">
    <location>
        <begin position="22"/>
        <end position="986"/>
    </location>
</feature>
<dbReference type="InterPro" id="IPR024079">
    <property type="entry name" value="MetalloPept_cat_dom_sf"/>
</dbReference>
<gene>
    <name evidence="13 15 16" type="ORF">SRAE_2000472500</name>
</gene>
<dbReference type="OrthoDB" id="10035764at2759"/>
<dbReference type="MEROPS" id="M12.A48"/>
<dbReference type="InterPro" id="IPR001590">
    <property type="entry name" value="Peptidase_M12B"/>
</dbReference>
<dbReference type="PANTHER" id="PTHR13723:SF291">
    <property type="entry name" value="PEPTIDASE M12B DOMAIN-CONTAINING PROTEIN"/>
    <property type="match status" value="1"/>
</dbReference>